<dbReference type="PROSITE" id="PS00028">
    <property type="entry name" value="ZINC_FINGER_C2H2_1"/>
    <property type="match status" value="1"/>
</dbReference>
<name>A0A1E7FNZ0_9STRA</name>
<dbReference type="Proteomes" id="UP000095751">
    <property type="component" value="Unassembled WGS sequence"/>
</dbReference>
<feature type="region of interest" description="Disordered" evidence="1">
    <location>
        <begin position="213"/>
        <end position="234"/>
    </location>
</feature>
<dbReference type="InterPro" id="IPR021933">
    <property type="entry name" value="SERRATE/Ars2_N"/>
</dbReference>
<dbReference type="KEGG" id="fcy:FRACYDRAFT_235945"/>
<feature type="region of interest" description="Disordered" evidence="1">
    <location>
        <begin position="755"/>
        <end position="802"/>
    </location>
</feature>
<feature type="compositionally biased region" description="Low complexity" evidence="1">
    <location>
        <begin position="499"/>
        <end position="512"/>
    </location>
</feature>
<dbReference type="PANTHER" id="PTHR13165">
    <property type="entry name" value="ARSENITE-RESISTANCE PROTEIN 2"/>
    <property type="match status" value="1"/>
</dbReference>
<feature type="compositionally biased region" description="Basic and acidic residues" evidence="1">
    <location>
        <begin position="405"/>
        <end position="418"/>
    </location>
</feature>
<feature type="compositionally biased region" description="Basic and acidic residues" evidence="1">
    <location>
        <begin position="786"/>
        <end position="800"/>
    </location>
</feature>
<keyword evidence="4" id="KW-1185">Reference proteome</keyword>
<feature type="domain" description="C2H2-type" evidence="2">
    <location>
        <begin position="668"/>
        <end position="691"/>
    </location>
</feature>
<dbReference type="OrthoDB" id="342064at2759"/>
<evidence type="ECO:0000313" key="3">
    <source>
        <dbReference type="EMBL" id="OEU19882.1"/>
    </source>
</evidence>
<dbReference type="GO" id="GO:0031053">
    <property type="term" value="P:primary miRNA processing"/>
    <property type="evidence" value="ECO:0007669"/>
    <property type="project" value="TreeGrafter"/>
</dbReference>
<sequence>MAVDEFGREIPGARGGGRRSPSPHRHHQHREGSGGGGGSALPTHLNDSLPTSRYEERGVGGGDRDHYRDRDRDRGGDDRSSSRKRKTRSRSPPPTSSRRGGDRGSDGGGGNDRSNNYKKSNNKPHPSTVYVEEPMLCQFLWKEANEEKTEEDYDEYRKSYCLNYVRTFFNEHMDDSWFRFMYSPLERYQVAQQEKNRAAEESKEFAQELESSLSKTISSSSTTTNNGSSSSSSSDASFFVLKSRLGGGIRQTGKPEYHHHSSPTKSSRQSLVNPIPATHVLALTNQVLPIREVPHFVTDEQLTVALMQQVSSKTSKAMDPNSMILYSGPPAADLTRTAYLQATDEVRKEIIQTLNHSEKGGGIAKGGSGSGSAGASHVPRKEDTFVPKTLELTVECSDAYGRLEVDADGKGGEPEERGGVPSRKASVWVSTKPINPHVQVLSAALSSKKRIQEDQAAAFKLAKAYDRKRDIPSESRLENLLPKAVPNIMATVAEAAAAAKGNEGSSSEAAAAPDDSLSSQDLEDALDVTIAYLRRVHLFSYYKGCQAAPRVADVLNGNHAASTIYFRLANADELLEPTKDVPDMEMGDGVPKIDLLVQRLKDSIQSALQESEKWDSDDNDESSLPTTCIFVNEEIDREAKDIEYQQSQVEDGWIEDHATVDGDGRARCAFHFCRKLFKDSSFLKKHLIKKHSEFLRAEMAKCHDSYMMKAWDSQEKRPVPPILVDCGHGFGVQPSPVLGAAVPLVADPEPELWRREEERRDFEEKEAEARRERHAAASLDQPLSEGRGHIHDNNNNRGGERVNTFVDVDDMKEEKVEIAFDKIEIPVEPLKKKRKKKKLL</sequence>
<feature type="compositionally biased region" description="Basic and acidic residues" evidence="1">
    <location>
        <begin position="53"/>
        <end position="81"/>
    </location>
</feature>
<feature type="region of interest" description="Disordered" evidence="1">
    <location>
        <begin position="499"/>
        <end position="518"/>
    </location>
</feature>
<protein>
    <recommendedName>
        <fullName evidence="2">C2H2-type domain-containing protein</fullName>
    </recommendedName>
</protein>
<feature type="region of interest" description="Disordered" evidence="1">
    <location>
        <begin position="250"/>
        <end position="271"/>
    </location>
</feature>
<accession>A0A1E7FNZ0</accession>
<evidence type="ECO:0000259" key="2">
    <source>
        <dbReference type="PROSITE" id="PS00028"/>
    </source>
</evidence>
<proteinExistence type="predicted"/>
<feature type="region of interest" description="Disordered" evidence="1">
    <location>
        <begin position="405"/>
        <end position="424"/>
    </location>
</feature>
<feature type="region of interest" description="Disordered" evidence="1">
    <location>
        <begin position="1"/>
        <end position="129"/>
    </location>
</feature>
<dbReference type="AlphaFoldDB" id="A0A1E7FNZ0"/>
<dbReference type="EMBL" id="KV784355">
    <property type="protein sequence ID" value="OEU19882.1"/>
    <property type="molecule type" value="Genomic_DNA"/>
</dbReference>
<gene>
    <name evidence="3" type="ORF">FRACYDRAFT_235945</name>
</gene>
<reference evidence="3 4" key="1">
    <citation type="submission" date="2016-09" db="EMBL/GenBank/DDBJ databases">
        <title>Extensive genetic diversity and differential bi-allelic expression allows diatom success in the polar Southern Ocean.</title>
        <authorList>
            <consortium name="DOE Joint Genome Institute"/>
            <person name="Mock T."/>
            <person name="Otillar R.P."/>
            <person name="Strauss J."/>
            <person name="Dupont C."/>
            <person name="Frickenhaus S."/>
            <person name="Maumus F."/>
            <person name="Mcmullan M."/>
            <person name="Sanges R."/>
            <person name="Schmutz J."/>
            <person name="Toseland A."/>
            <person name="Valas R."/>
            <person name="Veluchamy A."/>
            <person name="Ward B.J."/>
            <person name="Allen A."/>
            <person name="Barry K."/>
            <person name="Falciatore A."/>
            <person name="Ferrante M."/>
            <person name="Fortunato A.E."/>
            <person name="Gloeckner G."/>
            <person name="Gruber A."/>
            <person name="Hipkin R."/>
            <person name="Janech M."/>
            <person name="Kroth P."/>
            <person name="Leese F."/>
            <person name="Lindquist E."/>
            <person name="Lyon B.R."/>
            <person name="Martin J."/>
            <person name="Mayer C."/>
            <person name="Parker M."/>
            <person name="Quesneville H."/>
            <person name="Raymond J."/>
            <person name="Uhlig C."/>
            <person name="Valentin K.U."/>
            <person name="Worden A.Z."/>
            <person name="Armbrust E.V."/>
            <person name="Bowler C."/>
            <person name="Green B."/>
            <person name="Moulton V."/>
            <person name="Van Oosterhout C."/>
            <person name="Grigoriev I."/>
        </authorList>
    </citation>
    <scope>NUCLEOTIDE SEQUENCE [LARGE SCALE GENOMIC DNA]</scope>
    <source>
        <strain evidence="3 4">CCMP1102</strain>
    </source>
</reference>
<dbReference type="InterPro" id="IPR039727">
    <property type="entry name" value="SE/Ars2"/>
</dbReference>
<dbReference type="GO" id="GO:0016604">
    <property type="term" value="C:nuclear body"/>
    <property type="evidence" value="ECO:0007669"/>
    <property type="project" value="TreeGrafter"/>
</dbReference>
<dbReference type="InParanoid" id="A0A1E7FNZ0"/>
<evidence type="ECO:0000313" key="4">
    <source>
        <dbReference type="Proteomes" id="UP000095751"/>
    </source>
</evidence>
<dbReference type="InterPro" id="IPR013087">
    <property type="entry name" value="Znf_C2H2_type"/>
</dbReference>
<dbReference type="Pfam" id="PF12066">
    <property type="entry name" value="SERRATE_Ars2_N"/>
    <property type="match status" value="1"/>
</dbReference>
<evidence type="ECO:0000256" key="1">
    <source>
        <dbReference type="SAM" id="MobiDB-lite"/>
    </source>
</evidence>
<feature type="compositionally biased region" description="Gly residues" evidence="1">
    <location>
        <begin position="360"/>
        <end position="372"/>
    </location>
</feature>
<organism evidence="3 4">
    <name type="scientific">Fragilariopsis cylindrus CCMP1102</name>
    <dbReference type="NCBI Taxonomy" id="635003"/>
    <lineage>
        <taxon>Eukaryota</taxon>
        <taxon>Sar</taxon>
        <taxon>Stramenopiles</taxon>
        <taxon>Ochrophyta</taxon>
        <taxon>Bacillariophyta</taxon>
        <taxon>Bacillariophyceae</taxon>
        <taxon>Bacillariophycidae</taxon>
        <taxon>Bacillariales</taxon>
        <taxon>Bacillariaceae</taxon>
        <taxon>Fragilariopsis</taxon>
    </lineage>
</organism>
<feature type="compositionally biased region" description="Basic and acidic residues" evidence="1">
    <location>
        <begin position="755"/>
        <end position="775"/>
    </location>
</feature>
<feature type="region of interest" description="Disordered" evidence="1">
    <location>
        <begin position="358"/>
        <end position="379"/>
    </location>
</feature>
<dbReference type="PANTHER" id="PTHR13165:SF0">
    <property type="entry name" value="SERRATE RNA EFFECTOR MOLECULE HOMOLOG"/>
    <property type="match status" value="1"/>
</dbReference>